<organism evidence="8 9">
    <name type="scientific">Flaviflexus ciconiae</name>
    <dbReference type="NCBI Taxonomy" id="2496867"/>
    <lineage>
        <taxon>Bacteria</taxon>
        <taxon>Bacillati</taxon>
        <taxon>Actinomycetota</taxon>
        <taxon>Actinomycetes</taxon>
        <taxon>Actinomycetales</taxon>
        <taxon>Actinomycetaceae</taxon>
        <taxon>Flaviflexus</taxon>
    </lineage>
</organism>
<dbReference type="AlphaFoldDB" id="A0A3S9PVH0"/>
<evidence type="ECO:0000256" key="1">
    <source>
        <dbReference type="ARBA" id="ARBA00004141"/>
    </source>
</evidence>
<dbReference type="GO" id="GO:0016020">
    <property type="term" value="C:membrane"/>
    <property type="evidence" value="ECO:0007669"/>
    <property type="project" value="UniProtKB-SubCell"/>
</dbReference>
<dbReference type="OrthoDB" id="3725949at2"/>
<keyword evidence="5 7" id="KW-1133">Transmembrane helix</keyword>
<evidence type="ECO:0000256" key="6">
    <source>
        <dbReference type="ARBA" id="ARBA00023136"/>
    </source>
</evidence>
<dbReference type="InterPro" id="IPR004776">
    <property type="entry name" value="Mem_transp_PIN-like"/>
</dbReference>
<evidence type="ECO:0000256" key="5">
    <source>
        <dbReference type="ARBA" id="ARBA00022989"/>
    </source>
</evidence>
<keyword evidence="4 7" id="KW-0812">Transmembrane</keyword>
<feature type="transmembrane region" description="Helical" evidence="7">
    <location>
        <begin position="6"/>
        <end position="24"/>
    </location>
</feature>
<dbReference type="PANTHER" id="PTHR36838:SF1">
    <property type="entry name" value="SLR1864 PROTEIN"/>
    <property type="match status" value="1"/>
</dbReference>
<feature type="transmembrane region" description="Helical" evidence="7">
    <location>
        <begin position="97"/>
        <end position="120"/>
    </location>
</feature>
<dbReference type="Pfam" id="PF03547">
    <property type="entry name" value="Mem_trans"/>
    <property type="match status" value="1"/>
</dbReference>
<reference evidence="8 9" key="1">
    <citation type="submission" date="2018-12" db="EMBL/GenBank/DDBJ databases">
        <title>Complete genome sequence of Flaviflexus sp. H23T48.</title>
        <authorList>
            <person name="Bae J.-W."/>
            <person name="Lee J.-Y."/>
        </authorList>
    </citation>
    <scope>NUCLEOTIDE SEQUENCE [LARGE SCALE GENOMIC DNA]</scope>
    <source>
        <strain evidence="8 9">H23T48</strain>
    </source>
</reference>
<feature type="transmembrane region" description="Helical" evidence="7">
    <location>
        <begin position="199"/>
        <end position="221"/>
    </location>
</feature>
<feature type="transmembrane region" description="Helical" evidence="7">
    <location>
        <begin position="62"/>
        <end position="85"/>
    </location>
</feature>
<keyword evidence="2" id="KW-0813">Transport</keyword>
<feature type="transmembrane region" description="Helical" evidence="7">
    <location>
        <begin position="167"/>
        <end position="187"/>
    </location>
</feature>
<feature type="transmembrane region" description="Helical" evidence="7">
    <location>
        <begin position="294"/>
        <end position="318"/>
    </location>
</feature>
<keyword evidence="6 7" id="KW-0472">Membrane</keyword>
<feature type="transmembrane region" description="Helical" evidence="7">
    <location>
        <begin position="228"/>
        <end position="252"/>
    </location>
</feature>
<dbReference type="GO" id="GO:0055085">
    <property type="term" value="P:transmembrane transport"/>
    <property type="evidence" value="ECO:0007669"/>
    <property type="project" value="InterPro"/>
</dbReference>
<keyword evidence="9" id="KW-1185">Reference proteome</keyword>
<sequence length="319" mass="33791">MALNNIVTAIVPIFLVVGVGYGFVRFGPFSRDDMPVLSRFVVKVALPLLIFLNIYGKPASDIFQITYLLTYAGAVLIMFGIAFGYSAAKKRTPARRAFLGMGMSSTNNGFIGLPIFLILLPEWAGAAVGMDMLVDNTLTIPLTLFLAEQAIGTGTIRERVITTIRGVLLHPLVIAIIAALVLNAVGLVLPEFLHRSVDLIAGTSTGVALFTVGGMLVGLQIKGALADIFMIVGSKLLIMPTVAFGLLMSFIAIGLPDLPNELRAAAIITCALPPFSIMPSIAEPYGEADVTTAAMMLSTLLSFFTLAGWTAVLGAIGWI</sequence>
<dbReference type="EMBL" id="CP034593">
    <property type="protein sequence ID" value="AZQ76302.1"/>
    <property type="molecule type" value="Genomic_DNA"/>
</dbReference>
<keyword evidence="3" id="KW-1003">Cell membrane</keyword>
<evidence type="ECO:0000313" key="8">
    <source>
        <dbReference type="EMBL" id="AZQ76302.1"/>
    </source>
</evidence>
<protein>
    <submittedName>
        <fullName evidence="8">AEC family transporter</fullName>
    </submittedName>
</protein>
<evidence type="ECO:0000256" key="3">
    <source>
        <dbReference type="ARBA" id="ARBA00022475"/>
    </source>
</evidence>
<dbReference type="KEGG" id="flh:EJ997_02065"/>
<comment type="subcellular location">
    <subcellularLocation>
        <location evidence="1">Membrane</location>
        <topology evidence="1">Multi-pass membrane protein</topology>
    </subcellularLocation>
</comment>
<feature type="transmembrane region" description="Helical" evidence="7">
    <location>
        <begin position="126"/>
        <end position="147"/>
    </location>
</feature>
<accession>A0A3S9PVH0</accession>
<dbReference type="RefSeq" id="WP_126703111.1">
    <property type="nucleotide sequence ID" value="NZ_CP034593.1"/>
</dbReference>
<evidence type="ECO:0000313" key="9">
    <source>
        <dbReference type="Proteomes" id="UP000280344"/>
    </source>
</evidence>
<dbReference type="Proteomes" id="UP000280344">
    <property type="component" value="Chromosome"/>
</dbReference>
<evidence type="ECO:0000256" key="7">
    <source>
        <dbReference type="SAM" id="Phobius"/>
    </source>
</evidence>
<evidence type="ECO:0000256" key="2">
    <source>
        <dbReference type="ARBA" id="ARBA00022448"/>
    </source>
</evidence>
<name>A0A3S9PVH0_9ACTO</name>
<gene>
    <name evidence="8" type="ORF">EJ997_02065</name>
</gene>
<proteinExistence type="predicted"/>
<dbReference type="PANTHER" id="PTHR36838">
    <property type="entry name" value="AUXIN EFFLUX CARRIER FAMILY PROTEIN"/>
    <property type="match status" value="1"/>
</dbReference>
<evidence type="ECO:0000256" key="4">
    <source>
        <dbReference type="ARBA" id="ARBA00022692"/>
    </source>
</evidence>